<proteinExistence type="predicted"/>
<dbReference type="Proteomes" id="UP000339249">
    <property type="component" value="Unassembled WGS sequence"/>
</dbReference>
<evidence type="ECO:0008006" key="3">
    <source>
        <dbReference type="Google" id="ProtNLM"/>
    </source>
</evidence>
<dbReference type="AlphaFoldDB" id="A0A4U9D1Q1"/>
<gene>
    <name evidence="1" type="ORF">NCTC9185_03025</name>
</gene>
<sequence>MRYAHPGTPGALVTLKSAYGNYIDGKFVEPLAANSL</sequence>
<name>A0A4U9D1Q1_RAOTE</name>
<dbReference type="EMBL" id="CABDVU010000001">
    <property type="protein sequence ID" value="VTN11082.1"/>
    <property type="molecule type" value="Genomic_DNA"/>
</dbReference>
<evidence type="ECO:0000313" key="2">
    <source>
        <dbReference type="Proteomes" id="UP000339249"/>
    </source>
</evidence>
<protein>
    <recommendedName>
        <fullName evidence="3">Lactaldehyde dehydrogenase</fullName>
    </recommendedName>
</protein>
<organism evidence="1 2">
    <name type="scientific">Raoultella terrigena</name>
    <name type="common">Klebsiella terrigena</name>
    <dbReference type="NCBI Taxonomy" id="577"/>
    <lineage>
        <taxon>Bacteria</taxon>
        <taxon>Pseudomonadati</taxon>
        <taxon>Pseudomonadota</taxon>
        <taxon>Gammaproteobacteria</taxon>
        <taxon>Enterobacterales</taxon>
        <taxon>Enterobacteriaceae</taxon>
        <taxon>Klebsiella/Raoultella group</taxon>
        <taxon>Raoultella</taxon>
    </lineage>
</organism>
<reference evidence="1 2" key="1">
    <citation type="submission" date="2019-04" db="EMBL/GenBank/DDBJ databases">
        <authorList>
            <consortium name="Pathogen Informatics"/>
        </authorList>
    </citation>
    <scope>NUCLEOTIDE SEQUENCE [LARGE SCALE GENOMIC DNA]</scope>
    <source>
        <strain evidence="1 2">NCTC9185</strain>
    </source>
</reference>
<accession>A0A4U9D1Q1</accession>
<evidence type="ECO:0000313" key="1">
    <source>
        <dbReference type="EMBL" id="VTN11082.1"/>
    </source>
</evidence>